<evidence type="ECO:0000256" key="3">
    <source>
        <dbReference type="ARBA" id="ARBA00022764"/>
    </source>
</evidence>
<dbReference type="EMBL" id="NXGX01000004">
    <property type="protein sequence ID" value="PKR58240.1"/>
    <property type="molecule type" value="Genomic_DNA"/>
</dbReference>
<dbReference type="Gene3D" id="2.30.30.760">
    <property type="match status" value="1"/>
</dbReference>
<dbReference type="InterPro" id="IPR039246">
    <property type="entry name" value="Flagellar_FlgA"/>
</dbReference>
<feature type="domain" description="SAF" evidence="5">
    <location>
        <begin position="209"/>
        <end position="271"/>
    </location>
</feature>
<name>A0A2N3L6A4_9PROT</name>
<dbReference type="PANTHER" id="PTHR36307:SF1">
    <property type="entry name" value="FLAGELLA BASAL BODY P-RING FORMATION PROTEIN FLGA"/>
    <property type="match status" value="1"/>
</dbReference>
<dbReference type="CDD" id="cd11614">
    <property type="entry name" value="SAF_CpaB_FlgA_like"/>
    <property type="match status" value="1"/>
</dbReference>
<dbReference type="InterPro" id="IPR013974">
    <property type="entry name" value="SAF"/>
</dbReference>
<evidence type="ECO:0000259" key="5">
    <source>
        <dbReference type="SMART" id="SM00858"/>
    </source>
</evidence>
<dbReference type="Gene3D" id="3.90.1210.10">
    <property type="entry name" value="Antifreeze-like/N-acetylneuraminic acid synthase C-terminal domain"/>
    <property type="match status" value="1"/>
</dbReference>
<sequence length="338" mass="37252">MKTKKIILTLAIAFLALGSGLGPEIAFAQSSQNGQSGLSRNSQQLDENILLKPDALVDGQYVTLGDLFSGIDPQQADISVAHAPQPGKQVVLDYRWLYGIAQRHNINWRPRTTADQVMITRASQVITMEEIQDAVEDALTQHGVERPFTVDLSSENFQIHLPVDAQTTVDVTGLDINSRTNRFVASITTGAQTAQRRTYRISGKYYPLSSVPVLVEPISRGSIIRPDQVEYRDFRTERVPSGAIRDINDLIGKEVIRPANPNEPLMFRDFTNPILVRRGALVIIRLVTANMSLTARGKALENGSKGDVIRVVNQTSNKTVQVEVVGENDVRALPAMSQ</sequence>
<dbReference type="AlphaFoldDB" id="A0A2N3L6A4"/>
<evidence type="ECO:0000313" key="6">
    <source>
        <dbReference type="EMBL" id="PKR58240.1"/>
    </source>
</evidence>
<evidence type="ECO:0000313" key="7">
    <source>
        <dbReference type="Proteomes" id="UP000233332"/>
    </source>
</evidence>
<keyword evidence="6" id="KW-0969">Cilium</keyword>
<reference evidence="6 7" key="1">
    <citation type="submission" date="2017-09" db="EMBL/GenBank/DDBJ databases">
        <title>Biodiversity and function of Thalassospira species in the particle-attached aromatic-hydrocarbon-degrading consortia from the surface seawater of the China South Sea.</title>
        <authorList>
            <person name="Dong C."/>
            <person name="Lai Q."/>
            <person name="Shao Z."/>
        </authorList>
    </citation>
    <scope>NUCLEOTIDE SEQUENCE [LARGE SCALE GENOMIC DNA]</scope>
    <source>
        <strain evidence="6 7">139Z-12</strain>
    </source>
</reference>
<evidence type="ECO:0000256" key="4">
    <source>
        <dbReference type="SAM" id="SignalP"/>
    </source>
</evidence>
<keyword evidence="3" id="KW-0574">Periplasm</keyword>
<dbReference type="RefSeq" id="WP_101302054.1">
    <property type="nucleotide sequence ID" value="NZ_NXGX01000004.1"/>
</dbReference>
<dbReference type="SMART" id="SM00858">
    <property type="entry name" value="SAF"/>
    <property type="match status" value="1"/>
</dbReference>
<protein>
    <submittedName>
        <fullName evidence="6">Flagella basal body P-ring formation protein FlgA</fullName>
    </submittedName>
</protein>
<evidence type="ECO:0000256" key="1">
    <source>
        <dbReference type="ARBA" id="ARBA00004418"/>
    </source>
</evidence>
<comment type="caution">
    <text evidence="6">The sequence shown here is derived from an EMBL/GenBank/DDBJ whole genome shotgun (WGS) entry which is preliminary data.</text>
</comment>
<accession>A0A2N3L6A4</accession>
<feature type="chain" id="PRO_5014671895" evidence="4">
    <location>
        <begin position="29"/>
        <end position="338"/>
    </location>
</feature>
<organism evidence="6 7">
    <name type="scientific">Thalassospira lohafexi</name>
    <dbReference type="NCBI Taxonomy" id="744227"/>
    <lineage>
        <taxon>Bacteria</taxon>
        <taxon>Pseudomonadati</taxon>
        <taxon>Pseudomonadota</taxon>
        <taxon>Alphaproteobacteria</taxon>
        <taxon>Rhodospirillales</taxon>
        <taxon>Thalassospiraceae</taxon>
        <taxon>Thalassospira</taxon>
    </lineage>
</organism>
<dbReference type="NCBIfam" id="TIGR03170">
    <property type="entry name" value="flgA_cterm"/>
    <property type="match status" value="1"/>
</dbReference>
<feature type="signal peptide" evidence="4">
    <location>
        <begin position="1"/>
        <end position="28"/>
    </location>
</feature>
<gene>
    <name evidence="6" type="primary">flgA</name>
    <name evidence="6" type="ORF">COO92_10845</name>
</gene>
<dbReference type="Pfam" id="PF13144">
    <property type="entry name" value="ChapFlgA"/>
    <property type="match status" value="1"/>
</dbReference>
<proteinExistence type="predicted"/>
<evidence type="ECO:0000256" key="2">
    <source>
        <dbReference type="ARBA" id="ARBA00022729"/>
    </source>
</evidence>
<comment type="subcellular location">
    <subcellularLocation>
        <location evidence="1">Periplasm</location>
    </subcellularLocation>
</comment>
<keyword evidence="6" id="KW-0966">Cell projection</keyword>
<keyword evidence="2 4" id="KW-0732">Signal</keyword>
<dbReference type="Proteomes" id="UP000233332">
    <property type="component" value="Unassembled WGS sequence"/>
</dbReference>
<dbReference type="GO" id="GO:0044780">
    <property type="term" value="P:bacterial-type flagellum assembly"/>
    <property type="evidence" value="ECO:0007669"/>
    <property type="project" value="InterPro"/>
</dbReference>
<keyword evidence="6" id="KW-0282">Flagellum</keyword>
<dbReference type="GO" id="GO:0042597">
    <property type="term" value="C:periplasmic space"/>
    <property type="evidence" value="ECO:0007669"/>
    <property type="project" value="UniProtKB-SubCell"/>
</dbReference>
<dbReference type="PANTHER" id="PTHR36307">
    <property type="entry name" value="FLAGELLA BASAL BODY P-RING FORMATION PROTEIN FLGA"/>
    <property type="match status" value="1"/>
</dbReference>
<dbReference type="InterPro" id="IPR017585">
    <property type="entry name" value="SAF_FlgA"/>
</dbReference>
<keyword evidence="7" id="KW-1185">Reference proteome</keyword>